<name>A0A8A1MGL8_AJECA</name>
<dbReference type="GO" id="GO:0016705">
    <property type="term" value="F:oxidoreductase activity, acting on paired donors, with incorporation or reduction of molecular oxygen"/>
    <property type="evidence" value="ECO:0007669"/>
    <property type="project" value="InterPro"/>
</dbReference>
<evidence type="ECO:0000256" key="1">
    <source>
        <dbReference type="SAM" id="Phobius"/>
    </source>
</evidence>
<keyword evidence="1" id="KW-1133">Transmembrane helix</keyword>
<dbReference type="InterPro" id="IPR036396">
    <property type="entry name" value="Cyt_P450_sf"/>
</dbReference>
<dbReference type="GO" id="GO:0005506">
    <property type="term" value="F:iron ion binding"/>
    <property type="evidence" value="ECO:0007669"/>
    <property type="project" value="InterPro"/>
</dbReference>
<dbReference type="AlphaFoldDB" id="A0A8A1MGL8"/>
<accession>A0A8A1MGL8</accession>
<proteinExistence type="predicted"/>
<dbReference type="VEuPathDB" id="FungiDB:I7I51_00804"/>
<keyword evidence="1" id="KW-0472">Membrane</keyword>
<dbReference type="SUPFAM" id="SSF48264">
    <property type="entry name" value="Cytochrome P450"/>
    <property type="match status" value="1"/>
</dbReference>
<gene>
    <name evidence="2" type="ORF">I7I51_00804</name>
</gene>
<dbReference type="InterPro" id="IPR001128">
    <property type="entry name" value="Cyt_P450"/>
</dbReference>
<keyword evidence="1" id="KW-0812">Transmembrane</keyword>
<dbReference type="GO" id="GO:0004497">
    <property type="term" value="F:monooxygenase activity"/>
    <property type="evidence" value="ECO:0007669"/>
    <property type="project" value="InterPro"/>
</dbReference>
<organism evidence="2 3">
    <name type="scientific">Ajellomyces capsulatus</name>
    <name type="common">Darling's disease fungus</name>
    <name type="synonym">Histoplasma capsulatum</name>
    <dbReference type="NCBI Taxonomy" id="5037"/>
    <lineage>
        <taxon>Eukaryota</taxon>
        <taxon>Fungi</taxon>
        <taxon>Dikarya</taxon>
        <taxon>Ascomycota</taxon>
        <taxon>Pezizomycotina</taxon>
        <taxon>Eurotiomycetes</taxon>
        <taxon>Eurotiomycetidae</taxon>
        <taxon>Onygenales</taxon>
        <taxon>Ajellomycetaceae</taxon>
        <taxon>Histoplasma</taxon>
    </lineage>
</organism>
<feature type="transmembrane region" description="Helical" evidence="1">
    <location>
        <begin position="12"/>
        <end position="31"/>
    </location>
</feature>
<protein>
    <submittedName>
        <fullName evidence="2">Cytochrome d8-PA</fullName>
    </submittedName>
</protein>
<evidence type="ECO:0000313" key="3">
    <source>
        <dbReference type="Proteomes" id="UP000663671"/>
    </source>
</evidence>
<dbReference type="Gene3D" id="1.10.630.10">
    <property type="entry name" value="Cytochrome P450"/>
    <property type="match status" value="1"/>
</dbReference>
<reference evidence="2" key="1">
    <citation type="submission" date="2021-01" db="EMBL/GenBank/DDBJ databases">
        <title>Chromosome-level genome assembly of a human fungal pathogen reveals clustering of transcriptionally co-regulated genes.</title>
        <authorList>
            <person name="Voorhies M."/>
            <person name="Cohen S."/>
            <person name="Shea T.P."/>
            <person name="Petrus S."/>
            <person name="Munoz J.F."/>
            <person name="Poplawski S."/>
            <person name="Goldman W.E."/>
            <person name="Michael T."/>
            <person name="Cuomo C.A."/>
            <person name="Sil A."/>
            <person name="Beyhan S."/>
        </authorList>
    </citation>
    <scope>NUCLEOTIDE SEQUENCE</scope>
    <source>
        <strain evidence="2">WU24</strain>
    </source>
</reference>
<dbReference type="EMBL" id="CP069114">
    <property type="protein sequence ID" value="QSS63744.1"/>
    <property type="molecule type" value="Genomic_DNA"/>
</dbReference>
<dbReference type="GO" id="GO:0020037">
    <property type="term" value="F:heme binding"/>
    <property type="evidence" value="ECO:0007669"/>
    <property type="project" value="InterPro"/>
</dbReference>
<dbReference type="Proteomes" id="UP000663671">
    <property type="component" value="Chromosome 1"/>
</dbReference>
<sequence>MSVALFQTASPLLIICAASVPLLVFFLYSRLKFYRFHQFSHFPQALPDLFFGHLKIVNETIAEEPSRHHDHALWQLFRSTPRNGGIALFDLRPIQYPLVLIGSHEIAEQISKASAMFKYSVPKSPTANMLIPIVGKKSIILTNDETWKHGRKKFNAAFAPSNLVTFMPKILDKTMEFLALLDGYVESGEKFCLAEPCIQVTFDIIGLAVLNIDFKSMQGQDKVSVIVRAFRHYRRIALVKTLTASLTPIVKEKFDMAHNNIRLDNKVVDRSVMAMGLRQRNVLMLLNLSSSLDTILQLSYCNGQSMNSLGRHALSRRCARS</sequence>
<dbReference type="OrthoDB" id="10029320at2759"/>
<dbReference type="Pfam" id="PF00067">
    <property type="entry name" value="p450"/>
    <property type="match status" value="1"/>
</dbReference>
<evidence type="ECO:0000313" key="2">
    <source>
        <dbReference type="EMBL" id="QSS63744.1"/>
    </source>
</evidence>